<organism evidence="10 11">
    <name type="scientific">Aspergillus sergii</name>
    <dbReference type="NCBI Taxonomy" id="1034303"/>
    <lineage>
        <taxon>Eukaryota</taxon>
        <taxon>Fungi</taxon>
        <taxon>Dikarya</taxon>
        <taxon>Ascomycota</taxon>
        <taxon>Pezizomycotina</taxon>
        <taxon>Eurotiomycetes</taxon>
        <taxon>Eurotiomycetidae</taxon>
        <taxon>Eurotiales</taxon>
        <taxon>Aspergillaceae</taxon>
        <taxon>Aspergillus</taxon>
        <taxon>Aspergillus subgen. Circumdati</taxon>
    </lineage>
</organism>
<proteinExistence type="predicted"/>
<dbReference type="GO" id="GO:0004674">
    <property type="term" value="F:protein serine/threonine kinase activity"/>
    <property type="evidence" value="ECO:0007669"/>
    <property type="project" value="UniProtKB-KW"/>
</dbReference>
<name>A0A5N6XB57_9EURO</name>
<dbReference type="Gene3D" id="3.30.200.20">
    <property type="entry name" value="Phosphorylase Kinase, domain 1"/>
    <property type="match status" value="1"/>
</dbReference>
<evidence type="ECO:0000256" key="7">
    <source>
        <dbReference type="ARBA" id="ARBA00047899"/>
    </source>
</evidence>
<feature type="domain" description="Protein kinase" evidence="9">
    <location>
        <begin position="36"/>
        <end position="402"/>
    </location>
</feature>
<dbReference type="PANTHER" id="PTHR47634">
    <property type="entry name" value="PROTEIN KINASE DOMAIN-CONTAINING PROTEIN-RELATED"/>
    <property type="match status" value="1"/>
</dbReference>
<evidence type="ECO:0000313" key="11">
    <source>
        <dbReference type="Proteomes" id="UP000325945"/>
    </source>
</evidence>
<dbReference type="GO" id="GO:0050684">
    <property type="term" value="P:regulation of mRNA processing"/>
    <property type="evidence" value="ECO:0007669"/>
    <property type="project" value="TreeGrafter"/>
</dbReference>
<keyword evidence="3" id="KW-0808">Transferase</keyword>
<reference evidence="11" key="1">
    <citation type="submission" date="2019-04" db="EMBL/GenBank/DDBJ databases">
        <title>Friends and foes A comparative genomics studyof 23 Aspergillus species from section Flavi.</title>
        <authorList>
            <consortium name="DOE Joint Genome Institute"/>
            <person name="Kjaerbolling I."/>
            <person name="Vesth T."/>
            <person name="Frisvad J.C."/>
            <person name="Nybo J.L."/>
            <person name="Theobald S."/>
            <person name="Kildgaard S."/>
            <person name="Isbrandt T."/>
            <person name="Kuo A."/>
            <person name="Sato A."/>
            <person name="Lyhne E.K."/>
            <person name="Kogle M.E."/>
            <person name="Wiebenga A."/>
            <person name="Kun R.S."/>
            <person name="Lubbers R.J."/>
            <person name="Makela M.R."/>
            <person name="Barry K."/>
            <person name="Chovatia M."/>
            <person name="Clum A."/>
            <person name="Daum C."/>
            <person name="Haridas S."/>
            <person name="He G."/>
            <person name="LaButti K."/>
            <person name="Lipzen A."/>
            <person name="Mondo S."/>
            <person name="Riley R."/>
            <person name="Salamov A."/>
            <person name="Simmons B.A."/>
            <person name="Magnuson J.K."/>
            <person name="Henrissat B."/>
            <person name="Mortensen U.H."/>
            <person name="Larsen T.O."/>
            <person name="Devries R.P."/>
            <person name="Grigoriev I.V."/>
            <person name="Machida M."/>
            <person name="Baker S.E."/>
            <person name="Andersen M.R."/>
        </authorList>
    </citation>
    <scope>NUCLEOTIDE SEQUENCE [LARGE SCALE GENOMIC DNA]</scope>
    <source>
        <strain evidence="11">CBS 130017</strain>
    </source>
</reference>
<evidence type="ECO:0000256" key="4">
    <source>
        <dbReference type="ARBA" id="ARBA00022741"/>
    </source>
</evidence>
<evidence type="ECO:0000313" key="10">
    <source>
        <dbReference type="EMBL" id="KAE8329576.1"/>
    </source>
</evidence>
<sequence length="416" mass="47289">MLQHLYVPIEDVKKLERYRVGGYHPVAIGDRFHDRYRVVQKLGYGSYPTIWLARDESFNEFVAIKICTADSNPHEFDVLSNLSSPQLSGNRPGRSMVPLILDSFQIQGPNGTHTCYVTSPARMSLSDAKDGSYIRLFKLEAARVIAARLAIAVEYIHTQGLAHGDLHSGNVLIQLSSGFNEMSDEELYKIYGEPESEAVTRFDGEELSPCIPSRAIIPVWLGEASEELRPSDAKIILSDFGEAFSPAKQDKFESCTPLVNRAPEIRFESTKPLSFPSEIWSLACLIWDIIAQSPLFEGFLAKEDDMTCEHVDALGILPPEWWNKWDARHKRFSEDGKPINRESYRSLEDRFEDSVQQPRRAEKMPPFEPAERDALLSMLRSMLSFRPESRPSVKDVLASEWMVKWALPEYEKAQKS</sequence>
<evidence type="ECO:0000256" key="2">
    <source>
        <dbReference type="ARBA" id="ARBA00022527"/>
    </source>
</evidence>
<keyword evidence="5 10" id="KW-0418">Kinase</keyword>
<comment type="catalytic activity">
    <reaction evidence="8">
        <text>L-seryl-[protein] + ATP = O-phospho-L-seryl-[protein] + ADP + H(+)</text>
        <dbReference type="Rhea" id="RHEA:17989"/>
        <dbReference type="Rhea" id="RHEA-COMP:9863"/>
        <dbReference type="Rhea" id="RHEA-COMP:11604"/>
        <dbReference type="ChEBI" id="CHEBI:15378"/>
        <dbReference type="ChEBI" id="CHEBI:29999"/>
        <dbReference type="ChEBI" id="CHEBI:30616"/>
        <dbReference type="ChEBI" id="CHEBI:83421"/>
        <dbReference type="ChEBI" id="CHEBI:456216"/>
        <dbReference type="EC" id="2.7.11.1"/>
    </reaction>
</comment>
<dbReference type="InterPro" id="IPR011009">
    <property type="entry name" value="Kinase-like_dom_sf"/>
</dbReference>
<dbReference type="GO" id="GO:0005524">
    <property type="term" value="F:ATP binding"/>
    <property type="evidence" value="ECO:0007669"/>
    <property type="project" value="UniProtKB-KW"/>
</dbReference>
<dbReference type="PANTHER" id="PTHR47634:SF9">
    <property type="entry name" value="PROTEIN KINASE DOMAIN-CONTAINING PROTEIN-RELATED"/>
    <property type="match status" value="1"/>
</dbReference>
<dbReference type="SUPFAM" id="SSF56112">
    <property type="entry name" value="Protein kinase-like (PK-like)"/>
    <property type="match status" value="1"/>
</dbReference>
<keyword evidence="4" id="KW-0547">Nucleotide-binding</keyword>
<dbReference type="InterPro" id="IPR051334">
    <property type="entry name" value="SRPK"/>
</dbReference>
<comment type="catalytic activity">
    <reaction evidence="7">
        <text>L-threonyl-[protein] + ATP = O-phospho-L-threonyl-[protein] + ADP + H(+)</text>
        <dbReference type="Rhea" id="RHEA:46608"/>
        <dbReference type="Rhea" id="RHEA-COMP:11060"/>
        <dbReference type="Rhea" id="RHEA-COMP:11605"/>
        <dbReference type="ChEBI" id="CHEBI:15378"/>
        <dbReference type="ChEBI" id="CHEBI:30013"/>
        <dbReference type="ChEBI" id="CHEBI:30616"/>
        <dbReference type="ChEBI" id="CHEBI:61977"/>
        <dbReference type="ChEBI" id="CHEBI:456216"/>
        <dbReference type="EC" id="2.7.11.1"/>
    </reaction>
</comment>
<evidence type="ECO:0000256" key="1">
    <source>
        <dbReference type="ARBA" id="ARBA00012513"/>
    </source>
</evidence>
<dbReference type="GO" id="GO:0000245">
    <property type="term" value="P:spliceosomal complex assembly"/>
    <property type="evidence" value="ECO:0007669"/>
    <property type="project" value="TreeGrafter"/>
</dbReference>
<evidence type="ECO:0000256" key="5">
    <source>
        <dbReference type="ARBA" id="ARBA00022777"/>
    </source>
</evidence>
<dbReference type="Pfam" id="PF00069">
    <property type="entry name" value="Pkinase"/>
    <property type="match status" value="2"/>
</dbReference>
<gene>
    <name evidence="10" type="ORF">BDV39DRAFT_46092</name>
</gene>
<keyword evidence="6" id="KW-0067">ATP-binding</keyword>
<keyword evidence="11" id="KW-1185">Reference proteome</keyword>
<dbReference type="InterPro" id="IPR000719">
    <property type="entry name" value="Prot_kinase_dom"/>
</dbReference>
<evidence type="ECO:0000256" key="3">
    <source>
        <dbReference type="ARBA" id="ARBA00022679"/>
    </source>
</evidence>
<evidence type="ECO:0000259" key="9">
    <source>
        <dbReference type="PROSITE" id="PS50011"/>
    </source>
</evidence>
<dbReference type="SMART" id="SM00220">
    <property type="entry name" value="S_TKc"/>
    <property type="match status" value="1"/>
</dbReference>
<dbReference type="AlphaFoldDB" id="A0A5N6XB57"/>
<evidence type="ECO:0000256" key="8">
    <source>
        <dbReference type="ARBA" id="ARBA00048679"/>
    </source>
</evidence>
<dbReference type="EC" id="2.7.11.1" evidence="1"/>
<protein>
    <recommendedName>
        <fullName evidence="1">non-specific serine/threonine protein kinase</fullName>
        <ecNumber evidence="1">2.7.11.1</ecNumber>
    </recommendedName>
</protein>
<dbReference type="Proteomes" id="UP000325945">
    <property type="component" value="Unassembled WGS sequence"/>
</dbReference>
<dbReference type="Gene3D" id="1.10.510.10">
    <property type="entry name" value="Transferase(Phosphotransferase) domain 1"/>
    <property type="match status" value="1"/>
</dbReference>
<evidence type="ECO:0000256" key="6">
    <source>
        <dbReference type="ARBA" id="ARBA00022840"/>
    </source>
</evidence>
<dbReference type="EMBL" id="ML741778">
    <property type="protein sequence ID" value="KAE8329576.1"/>
    <property type="molecule type" value="Genomic_DNA"/>
</dbReference>
<dbReference type="PROSITE" id="PS50011">
    <property type="entry name" value="PROTEIN_KINASE_DOM"/>
    <property type="match status" value="1"/>
</dbReference>
<keyword evidence="2" id="KW-0723">Serine/threonine-protein kinase</keyword>
<accession>A0A5N6XB57</accession>